<dbReference type="SUPFAM" id="SSF53955">
    <property type="entry name" value="Lysozyme-like"/>
    <property type="match status" value="1"/>
</dbReference>
<reference evidence="6 7" key="1">
    <citation type="submission" date="2014-03" db="EMBL/GenBank/DDBJ databases">
        <title>The genomes of two eusocial bee gut symbionts.</title>
        <authorList>
            <person name="Kwong W.K."/>
            <person name="Engel P."/>
            <person name="Koch H."/>
            <person name="Moran N.A."/>
        </authorList>
    </citation>
    <scope>NUCLEOTIDE SEQUENCE [LARGE SCALE GENOMIC DNA]</scope>
    <source>
        <strain evidence="7">wkB29</strain>
    </source>
</reference>
<dbReference type="OrthoDB" id="363355at2"/>
<comment type="similarity">
    <text evidence="1">Belongs to the transglycosylase Slt family.</text>
</comment>
<evidence type="ECO:0000256" key="2">
    <source>
        <dbReference type="SAM" id="Coils"/>
    </source>
</evidence>
<dbReference type="Pfam" id="PF06791">
    <property type="entry name" value="TMP_2"/>
    <property type="match status" value="1"/>
</dbReference>
<dbReference type="PROSITE" id="PS00922">
    <property type="entry name" value="TRANSGLYCOSYLASE"/>
    <property type="match status" value="1"/>
</dbReference>
<feature type="coiled-coil region" evidence="2">
    <location>
        <begin position="955"/>
        <end position="1008"/>
    </location>
</feature>
<evidence type="ECO:0000259" key="5">
    <source>
        <dbReference type="Pfam" id="PF06791"/>
    </source>
</evidence>
<name>A0A836Z5Q4_9NEIS</name>
<organism evidence="6 7">
    <name type="scientific">Snodgrassella communis</name>
    <dbReference type="NCBI Taxonomy" id="2946699"/>
    <lineage>
        <taxon>Bacteria</taxon>
        <taxon>Pseudomonadati</taxon>
        <taxon>Pseudomonadota</taxon>
        <taxon>Betaproteobacteria</taxon>
        <taxon>Neisseriales</taxon>
        <taxon>Neisseriaceae</taxon>
        <taxon>Snodgrassella</taxon>
    </lineage>
</organism>
<dbReference type="PANTHER" id="PTHR37423">
    <property type="entry name" value="SOLUBLE LYTIC MUREIN TRANSGLYCOSYLASE-RELATED"/>
    <property type="match status" value="1"/>
</dbReference>
<evidence type="ECO:0000313" key="6">
    <source>
        <dbReference type="EMBL" id="KDN14050.1"/>
    </source>
</evidence>
<evidence type="ECO:0000256" key="1">
    <source>
        <dbReference type="ARBA" id="ARBA00007734"/>
    </source>
</evidence>
<sequence>MAENKTNIRISGDVSDLNASVESAKRSLAGLGDAAAQTGKKAQQSGNQATDSYRKVSNSAKKAGDDADAASKKMERSANSLRASIERTIAVQEAGGRNTSNFFRSLLTQRGLDSGQYAHQFEPLLKRLDELNNAAKKTAETINKTSDATENAAKRYEDIIRRTIAAQEAGGRSTSGYFKSLIEQEGLDPKRFDGLFNRLDEVNAASKKASDETEVNARKIEASIQRIVAAETAGGRSNRKYFETLAQQSGLDTKRLEPLLKQLDEVNSNSRKIAEAREADSKKIEASIQRIINAETAGTLSNRQYFESLINQRGLDPKRFDPLLQKLDALDKRTKGLTISYGQYQNALRMMPAQFTDIVTQLAGGQSPFLIAIQQGGQIRDSFGGFGNMFKGLLSMITPARLAIGGLVGVIGAVGAAFIQGSKESDFFRKAVILAGGSSSVTAGQIQMMAAKIGDSTGAISEAREALTSLISTGAAVSETFEQVATAIAYNSEMTGQKVEELVKQFAKVKEEPVKAVVELSQNYDTLTVAVYEQAKALTEAGRKGDAVILVQNKLAQGVVEAGRRTWESAGLMEKGWLTVKKAAEMAWDAMKGIGREDPLEKQLQSVLQQIAKLEAQKKGDSFFGTAYDDDIAKLKKEAVEIQRKIKSDSDAQKARQQQAEAVAKRAEMDKQADSVIKANQTPVERIDEQIKQARELEKYYRSIKDDKIAANKADQIALDIGRMQKDRAEAVKKANEKGKPRKHDQRLMNDTVRLQASRYNYSGLERQYGLPAGLLAAISMQESGGNPKALSIAGARGLFQFMPGTAKRFGVNVHDPASSADGAAKYLSYLLKFFKGDLIKAISAYNAGEGTISNIGKPTKGGRIRQLPTETRKYTPMVLKRMAAYNNQSDDGSADYASDYLAKLQELAKKRLEIEKSFYTKREKLAADYQERLDKINEAGFDDETKQKYLNDAKEAYERDLEAYDDAIKRKLQSAWDFNKNAIELIHERTEAERKEIERNFELTKEQQAELIKALHAREAAEIDDVLGLSNVQAAVKQIQILTQALKENRISEARFKSKIGKIDIIRDYKDAMNWGKQDDIFESLADQYTDNIVKIEDYYRLQAELAKDNAADLVKIERQKLEELDAMQKTWMQQNLSAYLNYNEQIFGSMSSMLEESVGKHSTAYRLMLATQKAFAIASSVIAIQNAIAQASAAPFPSNLAAMATVAAETANIVSSIAAVSAGFSSGGYTGDGGKYEPAGIVHRGEFVLNQADVRNMGGVAGIERLRALAGGSSRGYADGGAVGRSVIGNMTANPAIAMGGVHQTITVNGNPDNATMQAIENAAKRGAQMGYQQVARHLATGQGDVSKALKGGWTTNRKLS</sequence>
<dbReference type="EMBL" id="JFZV01000012">
    <property type="protein sequence ID" value="KDN14050.1"/>
    <property type="molecule type" value="Genomic_DNA"/>
</dbReference>
<dbReference type="RefSeq" id="WP_037491794.1">
    <property type="nucleotide sequence ID" value="NZ_JFZV01000012.1"/>
</dbReference>
<dbReference type="InterPro" id="IPR000189">
    <property type="entry name" value="Transglyc_AS"/>
</dbReference>
<keyword evidence="7" id="KW-1185">Reference proteome</keyword>
<evidence type="ECO:0000313" key="7">
    <source>
        <dbReference type="Proteomes" id="UP000027170"/>
    </source>
</evidence>
<feature type="domain" description="Bacteriophage tail tape measure N-terminal" evidence="5">
    <location>
        <begin position="335"/>
        <end position="534"/>
    </location>
</feature>
<dbReference type="InterPro" id="IPR023346">
    <property type="entry name" value="Lysozyme-like_dom_sf"/>
</dbReference>
<gene>
    <name evidence="6" type="ORF">SALWKB29_1952</name>
</gene>
<dbReference type="InterPro" id="IPR008258">
    <property type="entry name" value="Transglycosylase_SLT_dom_1"/>
</dbReference>
<evidence type="ECO:0000259" key="4">
    <source>
        <dbReference type="Pfam" id="PF01464"/>
    </source>
</evidence>
<dbReference type="Proteomes" id="UP000027170">
    <property type="component" value="Unassembled WGS sequence"/>
</dbReference>
<keyword evidence="2" id="KW-0175">Coiled coil</keyword>
<dbReference type="Gene3D" id="1.10.530.10">
    <property type="match status" value="1"/>
</dbReference>
<comment type="caution">
    <text evidence="6">The sequence shown here is derived from an EMBL/GenBank/DDBJ whole genome shotgun (WGS) entry which is preliminary data.</text>
</comment>
<dbReference type="PANTHER" id="PTHR37423:SF2">
    <property type="entry name" value="MEMBRANE-BOUND LYTIC MUREIN TRANSGLYCOSYLASE C"/>
    <property type="match status" value="1"/>
</dbReference>
<dbReference type="GO" id="GO:0008933">
    <property type="term" value="F:peptidoglycan lytic transglycosylase activity"/>
    <property type="evidence" value="ECO:0007669"/>
    <property type="project" value="InterPro"/>
</dbReference>
<protein>
    <submittedName>
        <fullName evidence="6">Phage tail length tape-measure protein 1</fullName>
    </submittedName>
</protein>
<proteinExistence type="inferred from homology"/>
<dbReference type="GO" id="GO:0000270">
    <property type="term" value="P:peptidoglycan metabolic process"/>
    <property type="evidence" value="ECO:0007669"/>
    <property type="project" value="InterPro"/>
</dbReference>
<feature type="coiled-coil region" evidence="2">
    <location>
        <begin position="597"/>
        <end position="707"/>
    </location>
</feature>
<accession>A0A836Z5Q4</accession>
<dbReference type="Pfam" id="PF01464">
    <property type="entry name" value="SLT"/>
    <property type="match status" value="1"/>
</dbReference>
<feature type="domain" description="Transglycosylase SLT" evidence="4">
    <location>
        <begin position="766"/>
        <end position="861"/>
    </location>
</feature>
<evidence type="ECO:0000256" key="3">
    <source>
        <dbReference type="SAM" id="MobiDB-lite"/>
    </source>
</evidence>
<dbReference type="GO" id="GO:0016020">
    <property type="term" value="C:membrane"/>
    <property type="evidence" value="ECO:0007669"/>
    <property type="project" value="InterPro"/>
</dbReference>
<dbReference type="InterPro" id="IPR009628">
    <property type="entry name" value="Phage_tape_measure_N"/>
</dbReference>
<dbReference type="CDD" id="cd00254">
    <property type="entry name" value="LT-like"/>
    <property type="match status" value="1"/>
</dbReference>
<feature type="region of interest" description="Disordered" evidence="3">
    <location>
        <begin position="28"/>
        <end position="79"/>
    </location>
</feature>
<feature type="compositionally biased region" description="Basic and acidic residues" evidence="3">
    <location>
        <begin position="62"/>
        <end position="76"/>
    </location>
</feature>
<feature type="compositionally biased region" description="Polar residues" evidence="3">
    <location>
        <begin position="40"/>
        <end position="51"/>
    </location>
</feature>